<accession>A0A843UBD9</accession>
<dbReference type="InterPro" id="IPR008271">
    <property type="entry name" value="Ser/Thr_kinase_AS"/>
</dbReference>
<gene>
    <name evidence="21" type="ORF">Taro_011691</name>
</gene>
<dbReference type="InterPro" id="IPR001220">
    <property type="entry name" value="Legume_lectin_dom"/>
</dbReference>
<dbReference type="InterPro" id="IPR019825">
    <property type="entry name" value="Lectin_legB_Mn/Ca_BS"/>
</dbReference>
<evidence type="ECO:0000256" key="8">
    <source>
        <dbReference type="ARBA" id="ARBA00022729"/>
    </source>
</evidence>
<evidence type="ECO:0000256" key="11">
    <source>
        <dbReference type="ARBA" id="ARBA00022777"/>
    </source>
</evidence>
<keyword evidence="8 19" id="KW-0732">Signal</keyword>
<dbReference type="GO" id="GO:0005886">
    <property type="term" value="C:plasma membrane"/>
    <property type="evidence" value="ECO:0007669"/>
    <property type="project" value="UniProtKB-SubCell"/>
</dbReference>
<dbReference type="PANTHER" id="PTHR27007">
    <property type="match status" value="1"/>
</dbReference>
<reference evidence="21" key="1">
    <citation type="submission" date="2017-07" db="EMBL/GenBank/DDBJ databases">
        <title>Taro Niue Genome Assembly and Annotation.</title>
        <authorList>
            <person name="Atibalentja N."/>
            <person name="Keating K."/>
            <person name="Fields C.J."/>
        </authorList>
    </citation>
    <scope>NUCLEOTIDE SEQUENCE</scope>
    <source>
        <strain evidence="21">Niue_2</strain>
        <tissue evidence="21">Leaf</tissue>
    </source>
</reference>
<comment type="similarity">
    <text evidence="3">In the C-terminal section; belongs to the protein kinase superfamily. Ser/Thr protein kinase family.</text>
</comment>
<evidence type="ECO:0000256" key="17">
    <source>
        <dbReference type="ARBA" id="ARBA00048679"/>
    </source>
</evidence>
<evidence type="ECO:0000259" key="20">
    <source>
        <dbReference type="PROSITE" id="PS50011"/>
    </source>
</evidence>
<organism evidence="21 22">
    <name type="scientific">Colocasia esculenta</name>
    <name type="common">Wild taro</name>
    <name type="synonym">Arum esculentum</name>
    <dbReference type="NCBI Taxonomy" id="4460"/>
    <lineage>
        <taxon>Eukaryota</taxon>
        <taxon>Viridiplantae</taxon>
        <taxon>Streptophyta</taxon>
        <taxon>Embryophyta</taxon>
        <taxon>Tracheophyta</taxon>
        <taxon>Spermatophyta</taxon>
        <taxon>Magnoliopsida</taxon>
        <taxon>Liliopsida</taxon>
        <taxon>Araceae</taxon>
        <taxon>Aroideae</taxon>
        <taxon>Colocasieae</taxon>
        <taxon>Colocasia</taxon>
    </lineage>
</organism>
<keyword evidence="6" id="KW-0723">Serine/threonine-protein kinase</keyword>
<dbReference type="GO" id="GO:0005524">
    <property type="term" value="F:ATP binding"/>
    <property type="evidence" value="ECO:0007669"/>
    <property type="project" value="UniProtKB-KW"/>
</dbReference>
<evidence type="ECO:0000256" key="15">
    <source>
        <dbReference type="ARBA" id="ARBA00023180"/>
    </source>
</evidence>
<comment type="similarity">
    <text evidence="2">In the N-terminal section; belongs to the leguminous lectin family.</text>
</comment>
<evidence type="ECO:0000256" key="14">
    <source>
        <dbReference type="ARBA" id="ARBA00023136"/>
    </source>
</evidence>
<keyword evidence="14 18" id="KW-0472">Membrane</keyword>
<dbReference type="GO" id="GO:0004674">
    <property type="term" value="F:protein serine/threonine kinase activity"/>
    <property type="evidence" value="ECO:0007669"/>
    <property type="project" value="UniProtKB-KW"/>
</dbReference>
<comment type="catalytic activity">
    <reaction evidence="16">
        <text>L-threonyl-[protein] + ATP = O-phospho-L-threonyl-[protein] + ADP + H(+)</text>
        <dbReference type="Rhea" id="RHEA:46608"/>
        <dbReference type="Rhea" id="RHEA-COMP:11060"/>
        <dbReference type="Rhea" id="RHEA-COMP:11605"/>
        <dbReference type="ChEBI" id="CHEBI:15378"/>
        <dbReference type="ChEBI" id="CHEBI:30013"/>
        <dbReference type="ChEBI" id="CHEBI:30616"/>
        <dbReference type="ChEBI" id="CHEBI:61977"/>
        <dbReference type="ChEBI" id="CHEBI:456216"/>
        <dbReference type="EC" id="2.7.11.1"/>
    </reaction>
</comment>
<sequence length="599" mass="66448">MMCALLSRLILLLIAIIFVEVVGAFRDVYDFTYNGFSRANLSLDGIAEVSPNGLLLLTNFSRQNQGHAFYSFPLRFGSSPGGGNISSSFSTTFVFAIVPEYSDLGGHEFAFALSPTRGRPGSLPVQYLGLFNKTDNGNPSNHVLAVELDTVYSREFKDIDDNHVGIDVNGLQSIESKHAAYFSHETGRYTNLTLMRGDPVQVWIEYDGAKKLLNVTLCPAGDRSSPTNHYILGWSFKMNGEARPLDLSRLPPLPPRRPRRRSKLFEVAIALAVVLILAAVVFGALVFILWWRNKFQEIREDWEAAYASQRFSYRELYVATKGFSDKQLLGTGGFGGVYRGTQIVSIGQLRHRNLVPLLGYSRRKGELLLVYEFMSNGSLDKHLFDQPHKSALHWSQRFRIIKGIALALHHLHEGWEQVVIHRDVKASNVLLDGGMNGRLGDFGLARLYDHGSDPRTTHVVGTLGYLAPEVPMTGKSTTSADVFAFGALVLEIACGRRTVEVQGPPEQASEVVLVDWVSRCWGRGVVLEASDPNLRGDFVVEEMELALRLGLICSHPDPAMRPSMRQVIQYLEGNASLPEMSKYGGADTGPEDVDVNIWS</sequence>
<evidence type="ECO:0000256" key="19">
    <source>
        <dbReference type="SAM" id="SignalP"/>
    </source>
</evidence>
<protein>
    <recommendedName>
        <fullName evidence="4">non-specific serine/threonine protein kinase</fullName>
        <ecNumber evidence="4">2.7.11.1</ecNumber>
    </recommendedName>
</protein>
<feature type="chain" id="PRO_5032509447" description="non-specific serine/threonine protein kinase" evidence="19">
    <location>
        <begin position="25"/>
        <end position="599"/>
    </location>
</feature>
<dbReference type="CDD" id="cd06899">
    <property type="entry name" value="lectin_legume_LecRK_Arcelin_ConA"/>
    <property type="match status" value="1"/>
</dbReference>
<dbReference type="PROSITE" id="PS00307">
    <property type="entry name" value="LECTIN_LEGUME_BETA"/>
    <property type="match status" value="1"/>
</dbReference>
<dbReference type="SMART" id="SM00220">
    <property type="entry name" value="S_TKc"/>
    <property type="match status" value="1"/>
</dbReference>
<evidence type="ECO:0000256" key="2">
    <source>
        <dbReference type="ARBA" id="ARBA00008536"/>
    </source>
</evidence>
<dbReference type="InterPro" id="IPR011009">
    <property type="entry name" value="Kinase-like_dom_sf"/>
</dbReference>
<keyword evidence="11" id="KW-0418">Kinase</keyword>
<evidence type="ECO:0000256" key="16">
    <source>
        <dbReference type="ARBA" id="ARBA00047899"/>
    </source>
</evidence>
<comment type="catalytic activity">
    <reaction evidence="17">
        <text>L-seryl-[protein] + ATP = O-phospho-L-seryl-[protein] + ADP + H(+)</text>
        <dbReference type="Rhea" id="RHEA:17989"/>
        <dbReference type="Rhea" id="RHEA-COMP:9863"/>
        <dbReference type="Rhea" id="RHEA-COMP:11604"/>
        <dbReference type="ChEBI" id="CHEBI:15378"/>
        <dbReference type="ChEBI" id="CHEBI:29999"/>
        <dbReference type="ChEBI" id="CHEBI:30616"/>
        <dbReference type="ChEBI" id="CHEBI:83421"/>
        <dbReference type="ChEBI" id="CHEBI:456216"/>
        <dbReference type="EC" id="2.7.11.1"/>
    </reaction>
</comment>
<name>A0A843UBD9_COLES</name>
<evidence type="ECO:0000313" key="22">
    <source>
        <dbReference type="Proteomes" id="UP000652761"/>
    </source>
</evidence>
<keyword evidence="5" id="KW-1003">Cell membrane</keyword>
<evidence type="ECO:0000256" key="4">
    <source>
        <dbReference type="ARBA" id="ARBA00012513"/>
    </source>
</evidence>
<keyword evidence="12" id="KW-0067">ATP-binding</keyword>
<dbReference type="EMBL" id="NMUH01000444">
    <property type="protein sequence ID" value="MQL79260.1"/>
    <property type="molecule type" value="Genomic_DNA"/>
</dbReference>
<dbReference type="SUPFAM" id="SSF49899">
    <property type="entry name" value="Concanavalin A-like lectins/glucanases"/>
    <property type="match status" value="1"/>
</dbReference>
<comment type="subcellular location">
    <subcellularLocation>
        <location evidence="1">Cell membrane</location>
        <topology evidence="1">Single-pass type I membrane protein</topology>
    </subcellularLocation>
</comment>
<comment type="caution">
    <text evidence="21">The sequence shown here is derived from an EMBL/GenBank/DDBJ whole genome shotgun (WGS) entry which is preliminary data.</text>
</comment>
<dbReference type="Gene3D" id="3.30.200.20">
    <property type="entry name" value="Phosphorylase Kinase, domain 1"/>
    <property type="match status" value="2"/>
</dbReference>
<keyword evidence="9" id="KW-0430">Lectin</keyword>
<feature type="transmembrane region" description="Helical" evidence="18">
    <location>
        <begin position="267"/>
        <end position="291"/>
    </location>
</feature>
<dbReference type="GO" id="GO:0030246">
    <property type="term" value="F:carbohydrate binding"/>
    <property type="evidence" value="ECO:0007669"/>
    <property type="project" value="UniProtKB-KW"/>
</dbReference>
<evidence type="ECO:0000256" key="1">
    <source>
        <dbReference type="ARBA" id="ARBA00004251"/>
    </source>
</evidence>
<keyword evidence="7 18" id="KW-0812">Transmembrane</keyword>
<dbReference type="InterPro" id="IPR050528">
    <property type="entry name" value="L-type_Lectin-RKs"/>
</dbReference>
<evidence type="ECO:0000313" key="21">
    <source>
        <dbReference type="EMBL" id="MQL79260.1"/>
    </source>
</evidence>
<dbReference type="Gene3D" id="1.10.510.10">
    <property type="entry name" value="Transferase(Phosphotransferase) domain 1"/>
    <property type="match status" value="1"/>
</dbReference>
<evidence type="ECO:0000256" key="12">
    <source>
        <dbReference type="ARBA" id="ARBA00022840"/>
    </source>
</evidence>
<proteinExistence type="inferred from homology"/>
<dbReference type="InterPro" id="IPR013320">
    <property type="entry name" value="ConA-like_dom_sf"/>
</dbReference>
<dbReference type="SUPFAM" id="SSF56112">
    <property type="entry name" value="Protein kinase-like (PK-like)"/>
    <property type="match status" value="1"/>
</dbReference>
<dbReference type="Gene3D" id="2.60.120.200">
    <property type="match status" value="1"/>
</dbReference>
<dbReference type="Pfam" id="PF00139">
    <property type="entry name" value="Lectin_legB"/>
    <property type="match status" value="1"/>
</dbReference>
<evidence type="ECO:0000256" key="5">
    <source>
        <dbReference type="ARBA" id="ARBA00022475"/>
    </source>
</evidence>
<dbReference type="PROSITE" id="PS00108">
    <property type="entry name" value="PROTEIN_KINASE_ST"/>
    <property type="match status" value="1"/>
</dbReference>
<keyword evidence="10" id="KW-0547">Nucleotide-binding</keyword>
<dbReference type="EC" id="2.7.11.1" evidence="4"/>
<keyword evidence="13 18" id="KW-1133">Transmembrane helix</keyword>
<keyword evidence="15" id="KW-0325">Glycoprotein</keyword>
<evidence type="ECO:0000256" key="3">
    <source>
        <dbReference type="ARBA" id="ARBA00010217"/>
    </source>
</evidence>
<evidence type="ECO:0000256" key="10">
    <source>
        <dbReference type="ARBA" id="ARBA00022741"/>
    </source>
</evidence>
<dbReference type="AlphaFoldDB" id="A0A843UBD9"/>
<keyword evidence="22" id="KW-1185">Reference proteome</keyword>
<dbReference type="OrthoDB" id="543442at2759"/>
<evidence type="ECO:0000256" key="13">
    <source>
        <dbReference type="ARBA" id="ARBA00022989"/>
    </source>
</evidence>
<dbReference type="Proteomes" id="UP000652761">
    <property type="component" value="Unassembled WGS sequence"/>
</dbReference>
<dbReference type="Pfam" id="PF00069">
    <property type="entry name" value="Pkinase"/>
    <property type="match status" value="1"/>
</dbReference>
<feature type="domain" description="Protein kinase" evidence="20">
    <location>
        <begin position="271"/>
        <end position="577"/>
    </location>
</feature>
<evidence type="ECO:0000256" key="7">
    <source>
        <dbReference type="ARBA" id="ARBA00022692"/>
    </source>
</evidence>
<keyword evidence="11" id="KW-0808">Transferase</keyword>
<dbReference type="FunFam" id="1.10.510.10:FF:000108">
    <property type="entry name" value="L-type lectin-domain containing receptor kinase S.4"/>
    <property type="match status" value="1"/>
</dbReference>
<evidence type="ECO:0000256" key="9">
    <source>
        <dbReference type="ARBA" id="ARBA00022734"/>
    </source>
</evidence>
<dbReference type="InterPro" id="IPR000719">
    <property type="entry name" value="Prot_kinase_dom"/>
</dbReference>
<dbReference type="FunFam" id="2.60.120.200:FF:000112">
    <property type="entry name" value="L-type lectin-domain containing receptor kinase V.9"/>
    <property type="match status" value="1"/>
</dbReference>
<dbReference type="PROSITE" id="PS50011">
    <property type="entry name" value="PROTEIN_KINASE_DOM"/>
    <property type="match status" value="1"/>
</dbReference>
<evidence type="ECO:0000256" key="6">
    <source>
        <dbReference type="ARBA" id="ARBA00022527"/>
    </source>
</evidence>
<feature type="signal peptide" evidence="19">
    <location>
        <begin position="1"/>
        <end position="24"/>
    </location>
</feature>
<evidence type="ECO:0000256" key="18">
    <source>
        <dbReference type="SAM" id="Phobius"/>
    </source>
</evidence>